<sequence>MSDPQLRRRTTAATSKVESYNNFSAWCRFGDEGRVRDNDPAEQEKHIKFSTLLTDAVIFHTTLDMMSVLRQLAAEGWETKPEDLAVLSPYETMRINRFGVYATDEITITPEQYDAHLPDIDLTLDPVP</sequence>
<evidence type="ECO:0000313" key="3">
    <source>
        <dbReference type="Proteomes" id="UP000053669"/>
    </source>
</evidence>
<evidence type="ECO:0000313" key="2">
    <source>
        <dbReference type="EMBL" id="KUN74026.1"/>
    </source>
</evidence>
<reference evidence="2 3" key="1">
    <citation type="submission" date="2015-10" db="EMBL/GenBank/DDBJ databases">
        <title>Draft genome sequence of Streptomyces canus DSM 40017, type strain for the species Streptomyces canus.</title>
        <authorList>
            <person name="Ruckert C."/>
            <person name="Winkler A."/>
            <person name="Kalinowski J."/>
            <person name="Kampfer P."/>
            <person name="Glaeser S."/>
        </authorList>
    </citation>
    <scope>NUCLEOTIDE SEQUENCE [LARGE SCALE GENOMIC DNA]</scope>
    <source>
        <strain evidence="2 3">DSM 40017</strain>
    </source>
</reference>
<dbReference type="GO" id="GO:0004803">
    <property type="term" value="F:transposase activity"/>
    <property type="evidence" value="ECO:0007669"/>
    <property type="project" value="InterPro"/>
</dbReference>
<dbReference type="EMBL" id="LMWU01000002">
    <property type="protein sequence ID" value="KUN74026.1"/>
    <property type="molecule type" value="Genomic_DNA"/>
</dbReference>
<proteinExistence type="predicted"/>
<dbReference type="InterPro" id="IPR002513">
    <property type="entry name" value="Tn3_Tnp_DDE_dom"/>
</dbReference>
<dbReference type="AlphaFoldDB" id="A0A124I0F0"/>
<protein>
    <submittedName>
        <fullName evidence="2">Transposase</fullName>
    </submittedName>
</protein>
<evidence type="ECO:0000259" key="1">
    <source>
        <dbReference type="Pfam" id="PF01526"/>
    </source>
</evidence>
<name>A0A124I0F0_9ACTN</name>
<comment type="caution">
    <text evidence="2">The sequence shown here is derived from an EMBL/GenBank/DDBJ whole genome shotgun (WGS) entry which is preliminary data.</text>
</comment>
<dbReference type="GO" id="GO:0006313">
    <property type="term" value="P:DNA transposition"/>
    <property type="evidence" value="ECO:0007669"/>
    <property type="project" value="InterPro"/>
</dbReference>
<dbReference type="Pfam" id="PF01526">
    <property type="entry name" value="DDE_Tnp_Tn3"/>
    <property type="match status" value="1"/>
</dbReference>
<dbReference type="Proteomes" id="UP000053669">
    <property type="component" value="Unassembled WGS sequence"/>
</dbReference>
<dbReference type="STRING" id="58343.AQJ46_04730"/>
<feature type="domain" description="Tn3 transposase DDE" evidence="1">
    <location>
        <begin position="2"/>
        <end position="101"/>
    </location>
</feature>
<gene>
    <name evidence="2" type="ORF">AQJ46_04730</name>
</gene>
<organism evidence="2 3">
    <name type="scientific">Streptomyces canus</name>
    <dbReference type="NCBI Taxonomy" id="58343"/>
    <lineage>
        <taxon>Bacteria</taxon>
        <taxon>Bacillati</taxon>
        <taxon>Actinomycetota</taxon>
        <taxon>Actinomycetes</taxon>
        <taxon>Kitasatosporales</taxon>
        <taxon>Streptomycetaceae</taxon>
        <taxon>Streptomyces</taxon>
        <taxon>Streptomyces aurantiacus group</taxon>
    </lineage>
</organism>
<accession>A0A124I0F0</accession>